<gene>
    <name evidence="2" type="ORF">HINF_LOCUS12136</name>
    <name evidence="1" type="ORF">HINF_LOCUS52844</name>
</gene>
<sequence length="186" mass="22103">MECYKLYIFKQNASLNCYLVISIKAQFNHSIFILVNHDTQIHTQFNKRQQISHKNVFAAQFFRNPKQKEQILQQKRHENDFLVPPYTKRSVKIENRKRSFTYFLPRPIINLTTKAFILEVIRNMAGAKMTFCTRSSLVKRISCTMLRKRIHSLNNLNKTPWIVHIVLCDFLSSNARKARLQIFIVE</sequence>
<protein>
    <submittedName>
        <fullName evidence="2">Hypothetical_protein</fullName>
    </submittedName>
</protein>
<dbReference type="EMBL" id="CATOUU010000985">
    <property type="protein sequence ID" value="CAI9965199.1"/>
    <property type="molecule type" value="Genomic_DNA"/>
</dbReference>
<keyword evidence="3" id="KW-1185">Reference proteome</keyword>
<evidence type="ECO:0000313" key="2">
    <source>
        <dbReference type="EMBL" id="CAL5991516.1"/>
    </source>
</evidence>
<dbReference type="Proteomes" id="UP001642409">
    <property type="component" value="Unassembled WGS sequence"/>
</dbReference>
<reference evidence="1" key="1">
    <citation type="submission" date="2023-06" db="EMBL/GenBank/DDBJ databases">
        <authorList>
            <person name="Kurt Z."/>
        </authorList>
    </citation>
    <scope>NUCLEOTIDE SEQUENCE</scope>
</reference>
<reference evidence="2 3" key="2">
    <citation type="submission" date="2024-07" db="EMBL/GenBank/DDBJ databases">
        <authorList>
            <person name="Akdeniz Z."/>
        </authorList>
    </citation>
    <scope>NUCLEOTIDE SEQUENCE [LARGE SCALE GENOMIC DNA]</scope>
</reference>
<proteinExistence type="predicted"/>
<dbReference type="EMBL" id="CAXDID020000027">
    <property type="protein sequence ID" value="CAL5991516.1"/>
    <property type="molecule type" value="Genomic_DNA"/>
</dbReference>
<evidence type="ECO:0000313" key="1">
    <source>
        <dbReference type="EMBL" id="CAI9965199.1"/>
    </source>
</evidence>
<organism evidence="1">
    <name type="scientific">Hexamita inflata</name>
    <dbReference type="NCBI Taxonomy" id="28002"/>
    <lineage>
        <taxon>Eukaryota</taxon>
        <taxon>Metamonada</taxon>
        <taxon>Diplomonadida</taxon>
        <taxon>Hexamitidae</taxon>
        <taxon>Hexamitinae</taxon>
        <taxon>Hexamita</taxon>
    </lineage>
</organism>
<accession>A0AA86URG3</accession>
<evidence type="ECO:0000313" key="3">
    <source>
        <dbReference type="Proteomes" id="UP001642409"/>
    </source>
</evidence>
<name>A0AA86URG3_9EUKA</name>
<dbReference type="AlphaFoldDB" id="A0AA86URG3"/>
<comment type="caution">
    <text evidence="1">The sequence shown here is derived from an EMBL/GenBank/DDBJ whole genome shotgun (WGS) entry which is preliminary data.</text>
</comment>